<reference evidence="1 2" key="1">
    <citation type="submission" date="2024-01" db="EMBL/GenBank/DDBJ databases">
        <title>The genome of the rayed Mediterranean limpet Patella caerulea (Linnaeus, 1758).</title>
        <authorList>
            <person name="Anh-Thu Weber A."/>
            <person name="Halstead-Nussloch G."/>
        </authorList>
    </citation>
    <scope>NUCLEOTIDE SEQUENCE [LARGE SCALE GENOMIC DNA]</scope>
    <source>
        <strain evidence="1">AATW-2023a</strain>
        <tissue evidence="1">Whole specimen</tissue>
    </source>
</reference>
<evidence type="ECO:0000313" key="2">
    <source>
        <dbReference type="Proteomes" id="UP001347796"/>
    </source>
</evidence>
<sequence length="412" mass="47533">MAKAVNQRKFFIIFLFGGLLFLLWKYQIDLQPISSHTDVSHHTLRKTNTTSLNNHPKCPNILRGMVYGWWKLNPLTPGQTTEMRTFLQTARTQHGLPISLQRNDFMCGNTSFPTHLSPTITWFRALCDPYGPTPCCFNNKCVQKSIQECKCDNCFDMRQPPHAEYSEWIPYDQRCKIRKFNHSEACELLDGASLYLSGDSYIRHIYTELLLFLRNNTYDGALRKRVGKDTHDKCTGMYMFTEMACRINLDYSTDDLCGGKFRLRHDTHMSAYHGKSFSSMVATLKNKPKSLVIFGIGLHNSFHLPTIRDGYINPALDGVKNSKWPKFLWASPHSPGILKNGNMQSQAKPSVLRFIKEIADFLSPLKIPIFNSYNMTEGMMSFDGNHYGHGMNYWKIQIIFNYIQELKDTGNW</sequence>
<keyword evidence="2" id="KW-1185">Reference proteome</keyword>
<gene>
    <name evidence="1" type="ORF">SNE40_011243</name>
</gene>
<protein>
    <submittedName>
        <fullName evidence="1">Uncharacterized protein</fullName>
    </submittedName>
</protein>
<dbReference type="AlphaFoldDB" id="A0AAN8JJK2"/>
<dbReference type="EMBL" id="JAZGQO010000008">
    <property type="protein sequence ID" value="KAK6178727.1"/>
    <property type="molecule type" value="Genomic_DNA"/>
</dbReference>
<name>A0AAN8JJK2_PATCE</name>
<proteinExistence type="predicted"/>
<organism evidence="1 2">
    <name type="scientific">Patella caerulea</name>
    <name type="common">Rayed Mediterranean limpet</name>
    <dbReference type="NCBI Taxonomy" id="87958"/>
    <lineage>
        <taxon>Eukaryota</taxon>
        <taxon>Metazoa</taxon>
        <taxon>Spiralia</taxon>
        <taxon>Lophotrochozoa</taxon>
        <taxon>Mollusca</taxon>
        <taxon>Gastropoda</taxon>
        <taxon>Patellogastropoda</taxon>
        <taxon>Patelloidea</taxon>
        <taxon>Patellidae</taxon>
        <taxon>Patella</taxon>
    </lineage>
</organism>
<evidence type="ECO:0000313" key="1">
    <source>
        <dbReference type="EMBL" id="KAK6178727.1"/>
    </source>
</evidence>
<dbReference type="Proteomes" id="UP001347796">
    <property type="component" value="Unassembled WGS sequence"/>
</dbReference>
<comment type="caution">
    <text evidence="1">The sequence shown here is derived from an EMBL/GenBank/DDBJ whole genome shotgun (WGS) entry which is preliminary data.</text>
</comment>
<accession>A0AAN8JJK2</accession>